<dbReference type="AlphaFoldDB" id="A0A7M5WUN7"/>
<name>A0A7M5WUN7_9CNID</name>
<protein>
    <submittedName>
        <fullName evidence="1">Uncharacterized protein</fullName>
    </submittedName>
</protein>
<sequence length="111" mass="12889">MESKMERFYTKFLSVYLLTIMIVQSVVVSKGHPVSKNLMQVKLEINKAAIPVIDPPKQTTHYTPHFKIKRSMYCEMLCSHFEYCLVRTMTFSRCISPQGCSCIGFLMLKKK</sequence>
<dbReference type="EnsemblMetazoa" id="CLYHEMT013205.1">
    <property type="protein sequence ID" value="CLYHEMP013205.1"/>
    <property type="gene ID" value="CLYHEMG013205"/>
</dbReference>
<evidence type="ECO:0000313" key="2">
    <source>
        <dbReference type="Proteomes" id="UP000594262"/>
    </source>
</evidence>
<evidence type="ECO:0000313" key="1">
    <source>
        <dbReference type="EnsemblMetazoa" id="CLYHEMP013205.1"/>
    </source>
</evidence>
<organism evidence="1 2">
    <name type="scientific">Clytia hemisphaerica</name>
    <dbReference type="NCBI Taxonomy" id="252671"/>
    <lineage>
        <taxon>Eukaryota</taxon>
        <taxon>Metazoa</taxon>
        <taxon>Cnidaria</taxon>
        <taxon>Hydrozoa</taxon>
        <taxon>Hydroidolina</taxon>
        <taxon>Leptothecata</taxon>
        <taxon>Obeliida</taxon>
        <taxon>Clytiidae</taxon>
        <taxon>Clytia</taxon>
    </lineage>
</organism>
<keyword evidence="2" id="KW-1185">Reference proteome</keyword>
<dbReference type="Proteomes" id="UP000594262">
    <property type="component" value="Unplaced"/>
</dbReference>
<accession>A0A7M5WUN7</accession>
<proteinExistence type="predicted"/>
<reference evidence="1" key="1">
    <citation type="submission" date="2021-01" db="UniProtKB">
        <authorList>
            <consortium name="EnsemblMetazoa"/>
        </authorList>
    </citation>
    <scope>IDENTIFICATION</scope>
</reference>